<dbReference type="AlphaFoldDB" id="A0A645EZQ5"/>
<accession>A0A645EZQ5</accession>
<comment type="caution">
    <text evidence="2">The sequence shown here is derived from an EMBL/GenBank/DDBJ whole genome shotgun (WGS) entry which is preliminary data.</text>
</comment>
<dbReference type="SMART" id="SM01252">
    <property type="entry name" value="KilA-N"/>
    <property type="match status" value="1"/>
</dbReference>
<gene>
    <name evidence="2" type="ORF">SDC9_154791</name>
</gene>
<sequence length="142" mass="15910">MADKTFKGKISAQGREITVLSVGTADDFISLTDIAKYKNQEEPNVVVANWLRNRNTIEYLGIWEQLYNPNFKPLEFEGFIRASGANAFTLSPMKWVNSTNAVGLFVKAGRGGGTYAHKEEYQRGQTYTIDRLANSLKNRVGL</sequence>
<name>A0A645EZQ5_9ZZZZ</name>
<dbReference type="Pfam" id="PF04383">
    <property type="entry name" value="KilA-N"/>
    <property type="match status" value="1"/>
</dbReference>
<proteinExistence type="predicted"/>
<evidence type="ECO:0000259" key="1">
    <source>
        <dbReference type="SMART" id="SM01252"/>
    </source>
</evidence>
<reference evidence="2" key="1">
    <citation type="submission" date="2019-08" db="EMBL/GenBank/DDBJ databases">
        <authorList>
            <person name="Kucharzyk K."/>
            <person name="Murdoch R.W."/>
            <person name="Higgins S."/>
            <person name="Loffler F."/>
        </authorList>
    </citation>
    <scope>NUCLEOTIDE SEQUENCE</scope>
</reference>
<evidence type="ECO:0000313" key="2">
    <source>
        <dbReference type="EMBL" id="MPN07521.1"/>
    </source>
</evidence>
<protein>
    <recommendedName>
        <fullName evidence="1">KilA/APSES-type HTH DNA-binding domain-containing protein</fullName>
    </recommendedName>
</protein>
<feature type="domain" description="KilA/APSES-type HTH DNA-binding" evidence="1">
    <location>
        <begin position="17"/>
        <end position="139"/>
    </location>
</feature>
<organism evidence="2">
    <name type="scientific">bioreactor metagenome</name>
    <dbReference type="NCBI Taxonomy" id="1076179"/>
    <lineage>
        <taxon>unclassified sequences</taxon>
        <taxon>metagenomes</taxon>
        <taxon>ecological metagenomes</taxon>
    </lineage>
</organism>
<dbReference type="InterPro" id="IPR018004">
    <property type="entry name" value="KilA/APSES_HTH"/>
</dbReference>
<dbReference type="EMBL" id="VSSQ01053489">
    <property type="protein sequence ID" value="MPN07521.1"/>
    <property type="molecule type" value="Genomic_DNA"/>
</dbReference>